<dbReference type="GO" id="GO:0000139">
    <property type="term" value="C:Golgi membrane"/>
    <property type="evidence" value="ECO:0007669"/>
    <property type="project" value="UniProtKB-SubCell"/>
</dbReference>
<keyword evidence="12" id="KW-1185">Reference proteome</keyword>
<dbReference type="SUPFAM" id="SSF53448">
    <property type="entry name" value="Nucleotide-diphospho-sugar transferases"/>
    <property type="match status" value="1"/>
</dbReference>
<evidence type="ECO:0000256" key="4">
    <source>
        <dbReference type="ARBA" id="ARBA00022679"/>
    </source>
</evidence>
<evidence type="ECO:0000256" key="9">
    <source>
        <dbReference type="ARBA" id="ARBA00023136"/>
    </source>
</evidence>
<dbReference type="GO" id="GO:0046354">
    <property type="term" value="P:mannan biosynthetic process"/>
    <property type="evidence" value="ECO:0007669"/>
    <property type="project" value="TreeGrafter"/>
</dbReference>
<protein>
    <submittedName>
        <fullName evidence="11">Glycosyltransferase family 71 protein</fullName>
    </submittedName>
</protein>
<dbReference type="PANTHER" id="PTHR31646">
    <property type="entry name" value="ALPHA-1,2-MANNOSYLTRANSFERASE MNN2"/>
    <property type="match status" value="1"/>
</dbReference>
<dbReference type="EMBL" id="KB446535">
    <property type="protein sequence ID" value="EME49778.1"/>
    <property type="molecule type" value="Genomic_DNA"/>
</dbReference>
<evidence type="ECO:0000256" key="3">
    <source>
        <dbReference type="ARBA" id="ARBA00009105"/>
    </source>
</evidence>
<comment type="pathway">
    <text evidence="2">Protein modification; protein glycosylation.</text>
</comment>
<dbReference type="PANTHER" id="PTHR31646:SF1">
    <property type="entry name" value="ALPHA-1,2-MANNOSYLTRANSFERASE MNN2"/>
    <property type="match status" value="1"/>
</dbReference>
<reference evidence="12" key="1">
    <citation type="journal article" date="2012" name="PLoS Genet.">
        <title>The genomes of the fungal plant pathogens Cladosporium fulvum and Dothistroma septosporum reveal adaptation to different hosts and lifestyles but also signatures of common ancestry.</title>
        <authorList>
            <person name="de Wit P.J.G.M."/>
            <person name="van der Burgt A."/>
            <person name="Oekmen B."/>
            <person name="Stergiopoulos I."/>
            <person name="Abd-Elsalam K.A."/>
            <person name="Aerts A.L."/>
            <person name="Bahkali A.H."/>
            <person name="Beenen H.G."/>
            <person name="Chettri P."/>
            <person name="Cox M.P."/>
            <person name="Datema E."/>
            <person name="de Vries R.P."/>
            <person name="Dhillon B."/>
            <person name="Ganley A.R."/>
            <person name="Griffiths S.A."/>
            <person name="Guo Y."/>
            <person name="Hamelin R.C."/>
            <person name="Henrissat B."/>
            <person name="Kabir M.S."/>
            <person name="Jashni M.K."/>
            <person name="Kema G."/>
            <person name="Klaubauf S."/>
            <person name="Lapidus A."/>
            <person name="Levasseur A."/>
            <person name="Lindquist E."/>
            <person name="Mehrabi R."/>
            <person name="Ohm R.A."/>
            <person name="Owen T.J."/>
            <person name="Salamov A."/>
            <person name="Schwelm A."/>
            <person name="Schijlen E."/>
            <person name="Sun H."/>
            <person name="van den Burg H.A."/>
            <person name="van Ham R.C.H.J."/>
            <person name="Zhang S."/>
            <person name="Goodwin S.B."/>
            <person name="Grigoriev I.V."/>
            <person name="Collemare J."/>
            <person name="Bradshaw R.E."/>
        </authorList>
    </citation>
    <scope>NUCLEOTIDE SEQUENCE [LARGE SCALE GENOMIC DNA]</scope>
    <source>
        <strain evidence="12">NZE10 / CBS 128990</strain>
    </source>
</reference>
<feature type="transmembrane region" description="Helical" evidence="10">
    <location>
        <begin position="26"/>
        <end position="44"/>
    </location>
</feature>
<dbReference type="STRING" id="675120.N1Q3H7"/>
<accession>N1Q3H7</accession>
<reference evidence="11 12" key="2">
    <citation type="journal article" date="2012" name="PLoS Pathog.">
        <title>Diverse lifestyles and strategies of plant pathogenesis encoded in the genomes of eighteen Dothideomycetes fungi.</title>
        <authorList>
            <person name="Ohm R.A."/>
            <person name="Feau N."/>
            <person name="Henrissat B."/>
            <person name="Schoch C.L."/>
            <person name="Horwitz B.A."/>
            <person name="Barry K.W."/>
            <person name="Condon B.J."/>
            <person name="Copeland A.C."/>
            <person name="Dhillon B."/>
            <person name="Glaser F."/>
            <person name="Hesse C.N."/>
            <person name="Kosti I."/>
            <person name="LaButti K."/>
            <person name="Lindquist E.A."/>
            <person name="Lucas S."/>
            <person name="Salamov A.A."/>
            <person name="Bradshaw R.E."/>
            <person name="Ciuffetti L."/>
            <person name="Hamelin R.C."/>
            <person name="Kema G.H.J."/>
            <person name="Lawrence C."/>
            <person name="Scott J.A."/>
            <person name="Spatafora J.W."/>
            <person name="Turgeon B.G."/>
            <person name="de Wit P.J.G.M."/>
            <person name="Zhong S."/>
            <person name="Goodwin S.B."/>
            <person name="Grigoriev I.V."/>
        </authorList>
    </citation>
    <scope>NUCLEOTIDE SEQUENCE [LARGE SCALE GENOMIC DNA]</scope>
    <source>
        <strain evidence="12">NZE10 / CBS 128990</strain>
    </source>
</reference>
<sequence>MATADWTNTALPAWARTALPKRTHRAALLAFVAVLVVSVLFWPSSTAEDRGVWSQSEKQWVDPLIMPYVHRLRMADDFWPHFQNVTRMRGISMAEAKSGCTWSEEERKDINFQFGESSGWGLDLSWVMHDRSEPELQKHRARLRDYVTNGMVPYEEHAEKFHGRGLVILAGDGRSLKRMHVILKQLKRLGCTSPIEFHYYGNEQTHDVQDELSKNWDVVYFNDLAGKHNIFPVSYNLAHGIHYQMKNAAMLNSRFEEPFLLDSDNVPVINPETLWESDLYKEYGTIFWPDIARTRYNNPIWGITNTKCRMDEYEQESGQLLINKRKFWYHLQLALWLCEPVLSGNDHYYGSIILGDKDTFRFAWHALKTKFGYPSKWLSTIGTLSDGFFCGHTFGQYHPDGRLAFLHGGTLKTMPAPVIKWQKEAKGGIFQYYQKSIYEEQHELHEKVGLKFDGHGYMPDELKPKDGMTAGWCSEMPDVEPRPFDELVPGWNDVFDQLGGYWMIDDTSDAPIHGRAYDPNKQRDGQQDGL</sequence>
<gene>
    <name evidence="11" type="ORF">DOTSEDRAFT_68528</name>
</gene>
<evidence type="ECO:0000313" key="12">
    <source>
        <dbReference type="Proteomes" id="UP000016933"/>
    </source>
</evidence>
<keyword evidence="6" id="KW-0735">Signal-anchor</keyword>
<dbReference type="Proteomes" id="UP000016933">
    <property type="component" value="Unassembled WGS sequence"/>
</dbReference>
<name>N1Q3H7_DOTSN</name>
<evidence type="ECO:0000256" key="8">
    <source>
        <dbReference type="ARBA" id="ARBA00023034"/>
    </source>
</evidence>
<dbReference type="GO" id="GO:0000026">
    <property type="term" value="F:alpha-1,2-mannosyltransferase activity"/>
    <property type="evidence" value="ECO:0007669"/>
    <property type="project" value="TreeGrafter"/>
</dbReference>
<comment type="similarity">
    <text evidence="3">Belongs to the MNN1/MNT family.</text>
</comment>
<organism evidence="11 12">
    <name type="scientific">Dothistroma septosporum (strain NZE10 / CBS 128990)</name>
    <name type="common">Red band needle blight fungus</name>
    <name type="synonym">Mycosphaerella pini</name>
    <dbReference type="NCBI Taxonomy" id="675120"/>
    <lineage>
        <taxon>Eukaryota</taxon>
        <taxon>Fungi</taxon>
        <taxon>Dikarya</taxon>
        <taxon>Ascomycota</taxon>
        <taxon>Pezizomycotina</taxon>
        <taxon>Dothideomycetes</taxon>
        <taxon>Dothideomycetidae</taxon>
        <taxon>Mycosphaerellales</taxon>
        <taxon>Mycosphaerellaceae</taxon>
        <taxon>Dothistroma</taxon>
    </lineage>
</organism>
<keyword evidence="8" id="KW-0333">Golgi apparatus</keyword>
<keyword evidence="7 10" id="KW-1133">Transmembrane helix</keyword>
<dbReference type="InterPro" id="IPR029044">
    <property type="entry name" value="Nucleotide-diphossugar_trans"/>
</dbReference>
<evidence type="ECO:0000256" key="10">
    <source>
        <dbReference type="SAM" id="Phobius"/>
    </source>
</evidence>
<dbReference type="InterPro" id="IPR022751">
    <property type="entry name" value="Alpha_mannosyltransferase"/>
</dbReference>
<evidence type="ECO:0000256" key="1">
    <source>
        <dbReference type="ARBA" id="ARBA00004323"/>
    </source>
</evidence>
<dbReference type="AlphaFoldDB" id="N1Q3H7"/>
<keyword evidence="9 10" id="KW-0472">Membrane</keyword>
<evidence type="ECO:0000256" key="6">
    <source>
        <dbReference type="ARBA" id="ARBA00022968"/>
    </source>
</evidence>
<dbReference type="OrthoDB" id="430354at2759"/>
<evidence type="ECO:0000256" key="5">
    <source>
        <dbReference type="ARBA" id="ARBA00022692"/>
    </source>
</evidence>
<dbReference type="OMA" id="WHMEHEA"/>
<keyword evidence="4 11" id="KW-0808">Transferase</keyword>
<dbReference type="eggNOG" id="ENOG502QQ16">
    <property type="taxonomic scope" value="Eukaryota"/>
</dbReference>
<dbReference type="HOGENOM" id="CLU_040188_0_0_1"/>
<dbReference type="Pfam" id="PF11051">
    <property type="entry name" value="Mannosyl_trans3"/>
    <property type="match status" value="2"/>
</dbReference>
<evidence type="ECO:0000256" key="2">
    <source>
        <dbReference type="ARBA" id="ARBA00004922"/>
    </source>
</evidence>
<proteinExistence type="inferred from homology"/>
<evidence type="ECO:0000313" key="11">
    <source>
        <dbReference type="EMBL" id="EME49778.1"/>
    </source>
</evidence>
<keyword evidence="5 10" id="KW-0812">Transmembrane</keyword>
<evidence type="ECO:0000256" key="7">
    <source>
        <dbReference type="ARBA" id="ARBA00022989"/>
    </source>
</evidence>
<comment type="subcellular location">
    <subcellularLocation>
        <location evidence="1">Golgi apparatus membrane</location>
        <topology evidence="1">Single-pass type II membrane protein</topology>
    </subcellularLocation>
</comment>